<dbReference type="AlphaFoldDB" id="A0AAU7UKH8"/>
<dbReference type="InterPro" id="IPR011701">
    <property type="entry name" value="MFS"/>
</dbReference>
<dbReference type="SUPFAM" id="SSF103473">
    <property type="entry name" value="MFS general substrate transporter"/>
    <property type="match status" value="1"/>
</dbReference>
<dbReference type="InterPro" id="IPR005829">
    <property type="entry name" value="Sugar_transporter_CS"/>
</dbReference>
<dbReference type="RefSeq" id="WP_350269994.1">
    <property type="nucleotide sequence ID" value="NZ_CP158281.1"/>
</dbReference>
<evidence type="ECO:0000256" key="3">
    <source>
        <dbReference type="ARBA" id="ARBA00022448"/>
    </source>
</evidence>
<dbReference type="Pfam" id="PF07690">
    <property type="entry name" value="MFS_1"/>
    <property type="match status" value="1"/>
</dbReference>
<comment type="subcellular location">
    <subcellularLocation>
        <location evidence="1">Cell membrane</location>
        <topology evidence="1">Multi-pass membrane protein</topology>
    </subcellularLocation>
</comment>
<dbReference type="InterPro" id="IPR036259">
    <property type="entry name" value="MFS_trans_sf"/>
</dbReference>
<dbReference type="GO" id="GO:0015293">
    <property type="term" value="F:symporter activity"/>
    <property type="evidence" value="ECO:0007669"/>
    <property type="project" value="UniProtKB-KW"/>
</dbReference>
<dbReference type="PROSITE" id="PS00216">
    <property type="entry name" value="SUGAR_TRANSPORT_1"/>
    <property type="match status" value="1"/>
</dbReference>
<sequence>MSLCLPLIGRLSDELGRKFVFLVAAGATIVLMVSAFAIMQIGEMWAVVLALFMVAVPAGFYIACLASTLPALFPTASRYGAMGLTFNLGVSLFGGTTPLFSQALIDLTGNSYMPAFYIMFFSIIAFVAVLFMKESAHRPLLGSFPTVGSREEAVELVRTQDDNPDLDPDTMPIPVVSQV</sequence>
<proteinExistence type="inferred from homology"/>
<comment type="similarity">
    <text evidence="2">Belongs to the major facilitator superfamily. Metabolite:H+ Symporter (MHS) family (TC 2.A.1.6) family.</text>
</comment>
<evidence type="ECO:0000259" key="10">
    <source>
        <dbReference type="PROSITE" id="PS50850"/>
    </source>
</evidence>
<evidence type="ECO:0000256" key="1">
    <source>
        <dbReference type="ARBA" id="ARBA00004651"/>
    </source>
</evidence>
<evidence type="ECO:0000256" key="7">
    <source>
        <dbReference type="ARBA" id="ARBA00022989"/>
    </source>
</evidence>
<dbReference type="PANTHER" id="PTHR43528">
    <property type="entry name" value="ALPHA-KETOGLUTARATE PERMEASE"/>
    <property type="match status" value="1"/>
</dbReference>
<dbReference type="EMBL" id="CP158281">
    <property type="protein sequence ID" value="XBV89050.1"/>
    <property type="molecule type" value="Genomic_DNA"/>
</dbReference>
<keyword evidence="4" id="KW-1003">Cell membrane</keyword>
<feature type="transmembrane region" description="Helical" evidence="9">
    <location>
        <begin position="45"/>
        <end position="72"/>
    </location>
</feature>
<dbReference type="InterPro" id="IPR051084">
    <property type="entry name" value="H+-coupled_symporters"/>
</dbReference>
<dbReference type="PANTHER" id="PTHR43528:SF1">
    <property type="entry name" value="ALPHA-KETOGLUTARATE PERMEASE"/>
    <property type="match status" value="1"/>
</dbReference>
<keyword evidence="3" id="KW-0813">Transport</keyword>
<keyword evidence="8 9" id="KW-0472">Membrane</keyword>
<feature type="transmembrane region" description="Helical" evidence="9">
    <location>
        <begin position="111"/>
        <end position="131"/>
    </location>
</feature>
<evidence type="ECO:0000256" key="2">
    <source>
        <dbReference type="ARBA" id="ARBA00008240"/>
    </source>
</evidence>
<feature type="transmembrane region" description="Helical" evidence="9">
    <location>
        <begin position="84"/>
        <end position="105"/>
    </location>
</feature>
<protein>
    <submittedName>
        <fullName evidence="11">MFS transporter</fullName>
    </submittedName>
</protein>
<feature type="transmembrane region" description="Helical" evidence="9">
    <location>
        <begin position="19"/>
        <end position="39"/>
    </location>
</feature>
<evidence type="ECO:0000256" key="4">
    <source>
        <dbReference type="ARBA" id="ARBA00022475"/>
    </source>
</evidence>
<keyword evidence="6" id="KW-0769">Symport</keyword>
<dbReference type="PROSITE" id="PS50850">
    <property type="entry name" value="MFS"/>
    <property type="match status" value="1"/>
</dbReference>
<accession>A0AAU7UKH8</accession>
<gene>
    <name evidence="11" type="ORF">AAFP32_16030</name>
</gene>
<reference evidence="11" key="1">
    <citation type="submission" date="2024-06" db="EMBL/GenBank/DDBJ databases">
        <title>Brevibacterium koreense sp. nov., isolated from jogae-jeotgal, a Korean fermented seafood.</title>
        <authorList>
            <person name="Whon T.W."/>
            <person name="Nam S."/>
            <person name="Kim Y."/>
        </authorList>
    </citation>
    <scope>NUCLEOTIDE SEQUENCE</scope>
    <source>
        <strain evidence="11">CBA3109</strain>
    </source>
</reference>
<dbReference type="InterPro" id="IPR020846">
    <property type="entry name" value="MFS_dom"/>
</dbReference>
<dbReference type="Gene3D" id="1.20.1250.20">
    <property type="entry name" value="MFS general substrate transporter like domains"/>
    <property type="match status" value="1"/>
</dbReference>
<dbReference type="GO" id="GO:0005886">
    <property type="term" value="C:plasma membrane"/>
    <property type="evidence" value="ECO:0007669"/>
    <property type="project" value="UniProtKB-SubCell"/>
</dbReference>
<name>A0AAU7UKH8_9MICO</name>
<evidence type="ECO:0000256" key="6">
    <source>
        <dbReference type="ARBA" id="ARBA00022847"/>
    </source>
</evidence>
<evidence type="ECO:0000313" key="11">
    <source>
        <dbReference type="EMBL" id="XBV89050.1"/>
    </source>
</evidence>
<dbReference type="KEGG" id="bkr:AAFP32_16030"/>
<evidence type="ECO:0000256" key="9">
    <source>
        <dbReference type="SAM" id="Phobius"/>
    </source>
</evidence>
<organism evidence="11">
    <name type="scientific">Brevibacterium koreense</name>
    <dbReference type="NCBI Taxonomy" id="3140787"/>
    <lineage>
        <taxon>Bacteria</taxon>
        <taxon>Bacillati</taxon>
        <taxon>Actinomycetota</taxon>
        <taxon>Actinomycetes</taxon>
        <taxon>Micrococcales</taxon>
        <taxon>Brevibacteriaceae</taxon>
        <taxon>Brevibacterium</taxon>
    </lineage>
</organism>
<evidence type="ECO:0000256" key="5">
    <source>
        <dbReference type="ARBA" id="ARBA00022692"/>
    </source>
</evidence>
<evidence type="ECO:0000256" key="8">
    <source>
        <dbReference type="ARBA" id="ARBA00023136"/>
    </source>
</evidence>
<keyword evidence="5 9" id="KW-0812">Transmembrane</keyword>
<feature type="domain" description="Major facilitator superfamily (MFS) profile" evidence="10">
    <location>
        <begin position="1"/>
        <end position="137"/>
    </location>
</feature>
<keyword evidence="7 9" id="KW-1133">Transmembrane helix</keyword>